<evidence type="ECO:0000259" key="5">
    <source>
        <dbReference type="PROSITE" id="PS50966"/>
    </source>
</evidence>
<comment type="caution">
    <text evidence="6">The sequence shown here is derived from an EMBL/GenBank/DDBJ whole genome shotgun (WGS) entry which is preliminary data.</text>
</comment>
<organism evidence="6 7">
    <name type="scientific">Sphaerosporella brunnea</name>
    <dbReference type="NCBI Taxonomy" id="1250544"/>
    <lineage>
        <taxon>Eukaryota</taxon>
        <taxon>Fungi</taxon>
        <taxon>Dikarya</taxon>
        <taxon>Ascomycota</taxon>
        <taxon>Pezizomycotina</taxon>
        <taxon>Pezizomycetes</taxon>
        <taxon>Pezizales</taxon>
        <taxon>Pyronemataceae</taxon>
        <taxon>Sphaerosporella</taxon>
    </lineage>
</organism>
<evidence type="ECO:0000256" key="2">
    <source>
        <dbReference type="ARBA" id="ARBA00022771"/>
    </source>
</evidence>
<evidence type="ECO:0000313" key="6">
    <source>
        <dbReference type="EMBL" id="KAA8892724.1"/>
    </source>
</evidence>
<dbReference type="InterPro" id="IPR007527">
    <property type="entry name" value="Znf_SWIM"/>
</dbReference>
<keyword evidence="1" id="KW-0479">Metal-binding</keyword>
<evidence type="ECO:0000256" key="4">
    <source>
        <dbReference type="PROSITE-ProRule" id="PRU00325"/>
    </source>
</evidence>
<dbReference type="PROSITE" id="PS50966">
    <property type="entry name" value="ZF_SWIM"/>
    <property type="match status" value="1"/>
</dbReference>
<dbReference type="InParanoid" id="A0A5J5EBP3"/>
<protein>
    <recommendedName>
        <fullName evidence="5">SWIM-type domain-containing protein</fullName>
    </recommendedName>
</protein>
<evidence type="ECO:0000256" key="1">
    <source>
        <dbReference type="ARBA" id="ARBA00022723"/>
    </source>
</evidence>
<dbReference type="InterPro" id="IPR006564">
    <property type="entry name" value="Znf_PMZ"/>
</dbReference>
<dbReference type="GO" id="GO:0008270">
    <property type="term" value="F:zinc ion binding"/>
    <property type="evidence" value="ECO:0007669"/>
    <property type="project" value="UniProtKB-KW"/>
</dbReference>
<keyword evidence="3" id="KW-0862">Zinc</keyword>
<name>A0A5J5EBP3_9PEZI</name>
<dbReference type="Proteomes" id="UP000326924">
    <property type="component" value="Unassembled WGS sequence"/>
</dbReference>
<gene>
    <name evidence="6" type="ORF">FN846DRAFT_914969</name>
</gene>
<proteinExistence type="predicted"/>
<dbReference type="Pfam" id="PF04434">
    <property type="entry name" value="SWIM"/>
    <property type="match status" value="1"/>
</dbReference>
<sequence length="211" mass="23100">MSNQGASGAAPAVEDGELPQPGELEVRMECADIKVGDLFSTFQDFKASIRLHPQSDIVYIMDLENWSCSCLRFQNTDIPCGHAVALIDRLQKSPADIMPSYVKNRTLINSYAQNFYPIDLVDARNPPPEKARPKDIEVAASVRIYEFALASQGPAREDLEAALLELNDGTGTSVSKNHIRKTGESLDETLDTVEVLLDMESNGITRKASSG</sequence>
<feature type="domain" description="SWIM-type" evidence="5">
    <location>
        <begin position="59"/>
        <end position="91"/>
    </location>
</feature>
<dbReference type="AlphaFoldDB" id="A0A5J5EBP3"/>
<evidence type="ECO:0000256" key="3">
    <source>
        <dbReference type="ARBA" id="ARBA00022833"/>
    </source>
</evidence>
<dbReference type="OrthoDB" id="4482678at2759"/>
<keyword evidence="2 4" id="KW-0863">Zinc-finger</keyword>
<reference evidence="6 7" key="1">
    <citation type="submission" date="2019-09" db="EMBL/GenBank/DDBJ databases">
        <title>Draft genome of the ectomycorrhizal ascomycete Sphaerosporella brunnea.</title>
        <authorList>
            <consortium name="DOE Joint Genome Institute"/>
            <person name="Benucci G.M."/>
            <person name="Marozzi G."/>
            <person name="Antonielli L."/>
            <person name="Sanchez S."/>
            <person name="Marco P."/>
            <person name="Wang X."/>
            <person name="Falini L.B."/>
            <person name="Barry K."/>
            <person name="Haridas S."/>
            <person name="Lipzen A."/>
            <person name="Labutti K."/>
            <person name="Grigoriev I.V."/>
            <person name="Murat C."/>
            <person name="Martin F."/>
            <person name="Albertini E."/>
            <person name="Donnini D."/>
            <person name="Bonito G."/>
        </authorList>
    </citation>
    <scope>NUCLEOTIDE SEQUENCE [LARGE SCALE GENOMIC DNA]</scope>
    <source>
        <strain evidence="6 7">Sb_GMNB300</strain>
    </source>
</reference>
<evidence type="ECO:0000313" key="7">
    <source>
        <dbReference type="Proteomes" id="UP000326924"/>
    </source>
</evidence>
<accession>A0A5J5EBP3</accession>
<keyword evidence="7" id="KW-1185">Reference proteome</keyword>
<dbReference type="SMART" id="SM00575">
    <property type="entry name" value="ZnF_PMZ"/>
    <property type="match status" value="1"/>
</dbReference>
<dbReference type="EMBL" id="VXIS01000617">
    <property type="protein sequence ID" value="KAA8892724.1"/>
    <property type="molecule type" value="Genomic_DNA"/>
</dbReference>